<gene>
    <name evidence="1" type="ORF">SAMN06296036_110182</name>
</gene>
<dbReference type="STRING" id="1513793.SAMN06296036_110182"/>
<sequence length="255" mass="28707">MTDIRLLMCEVIEDHLHVNSGESALKRLFLLALSFVGFLLLAHEHMKKPREDRPTTNVDGNPQISSESPKIIKQIQSIEETVAVEPEQLAGVNVKPSPFKTKEDAIAAIKGKLDESFDGDTDLTDEVLSMLLENNSSEITERISRKTSTNEFNAHRLLMDAIFSLMPLPSPDEWKSCIYKEIQKLKIDNEQKDCIYNGTDIYTEAIIEKFGGLSYYAATSDYSSDLIDKHIVSCGGIGFLEYSRISDCHLRDTEQ</sequence>
<dbReference type="AlphaFoldDB" id="A0A1Y6BXV2"/>
<evidence type="ECO:0000313" key="1">
    <source>
        <dbReference type="EMBL" id="SMF34941.1"/>
    </source>
</evidence>
<protein>
    <submittedName>
        <fullName evidence="1">Uncharacterized protein</fullName>
    </submittedName>
</protein>
<dbReference type="Proteomes" id="UP000192907">
    <property type="component" value="Unassembled WGS sequence"/>
</dbReference>
<reference evidence="2" key="1">
    <citation type="submission" date="2017-04" db="EMBL/GenBank/DDBJ databases">
        <authorList>
            <person name="Varghese N."/>
            <person name="Submissions S."/>
        </authorList>
    </citation>
    <scope>NUCLEOTIDE SEQUENCE [LARGE SCALE GENOMIC DNA]</scope>
    <source>
        <strain evidence="2">RKEM611</strain>
    </source>
</reference>
<keyword evidence="2" id="KW-1185">Reference proteome</keyword>
<proteinExistence type="predicted"/>
<organism evidence="1 2">
    <name type="scientific">Pseudobacteriovorax antillogorgiicola</name>
    <dbReference type="NCBI Taxonomy" id="1513793"/>
    <lineage>
        <taxon>Bacteria</taxon>
        <taxon>Pseudomonadati</taxon>
        <taxon>Bdellovibrionota</taxon>
        <taxon>Oligoflexia</taxon>
        <taxon>Oligoflexales</taxon>
        <taxon>Pseudobacteriovoracaceae</taxon>
        <taxon>Pseudobacteriovorax</taxon>
    </lineage>
</organism>
<evidence type="ECO:0000313" key="2">
    <source>
        <dbReference type="Proteomes" id="UP000192907"/>
    </source>
</evidence>
<dbReference type="EMBL" id="FWZT01000010">
    <property type="protein sequence ID" value="SMF34941.1"/>
    <property type="molecule type" value="Genomic_DNA"/>
</dbReference>
<name>A0A1Y6BXV2_9BACT</name>
<accession>A0A1Y6BXV2</accession>